<dbReference type="EMBL" id="MPIN01000001">
    <property type="protein sequence ID" value="OJH42116.1"/>
    <property type="molecule type" value="Genomic_DNA"/>
</dbReference>
<accession>A0A1L9BIT1</accession>
<organism evidence="1 2">
    <name type="scientific">Cystobacter ferrugineus</name>
    <dbReference type="NCBI Taxonomy" id="83449"/>
    <lineage>
        <taxon>Bacteria</taxon>
        <taxon>Pseudomonadati</taxon>
        <taxon>Myxococcota</taxon>
        <taxon>Myxococcia</taxon>
        <taxon>Myxococcales</taxon>
        <taxon>Cystobacterineae</taxon>
        <taxon>Archangiaceae</taxon>
        <taxon>Cystobacter</taxon>
    </lineage>
</organism>
<reference evidence="2" key="1">
    <citation type="submission" date="2016-11" db="EMBL/GenBank/DDBJ databases">
        <authorList>
            <person name="Shukria A."/>
            <person name="Stevens D.C."/>
        </authorList>
    </citation>
    <scope>NUCLEOTIDE SEQUENCE [LARGE SCALE GENOMIC DNA]</scope>
    <source>
        <strain evidence="2">Cbfe23</strain>
    </source>
</reference>
<dbReference type="Gene3D" id="2.130.10.10">
    <property type="entry name" value="YVTN repeat-like/Quinoprotein amine dehydrogenase"/>
    <property type="match status" value="1"/>
</dbReference>
<dbReference type="RefSeq" id="WP_071896213.1">
    <property type="nucleotide sequence ID" value="NZ_MPIN01000001.1"/>
</dbReference>
<proteinExistence type="predicted"/>
<dbReference type="Proteomes" id="UP000182229">
    <property type="component" value="Unassembled WGS sequence"/>
</dbReference>
<dbReference type="AlphaFoldDB" id="A0A1L9BIT1"/>
<sequence>MMRHLLKVLLVLLFSPCLLCLGGGAYIWGRHTLREGWGIGMGNSRWMPVGPEEPGWGLHDEVYVGDRSAFITRYWDARSSALWRMSRHGVRLVSFFDGIVLDLSSAGGAWFGVLSKPVEVGRSDERIHQIIRSVDEGESWEVRGVLPDWGELLAVSPREVWALSSWMLVVSTDGGQTFSNVALAGKPDFIRDRLVRGPNGSVWLLGPSGLFRLSDQGRTWTYEPMPEAELQAGDGGMLAGRVGEWLAIRRDAPGEEWRPITDQPHYVSGLAVSGDTVRVLTFASDPFKDGGDTWYHHSEDGGRTWEHVNTGLFNATIHGLEWGAGAELRGRIFGHVPGGMFTQR</sequence>
<gene>
    <name evidence="1" type="ORF">BON30_02540</name>
</gene>
<dbReference type="STRING" id="83449.BON30_02540"/>
<dbReference type="SUPFAM" id="SSF110296">
    <property type="entry name" value="Oligoxyloglucan reducing end-specific cellobiohydrolase"/>
    <property type="match status" value="1"/>
</dbReference>
<dbReference type="OrthoDB" id="5497399at2"/>
<evidence type="ECO:0000313" key="1">
    <source>
        <dbReference type="EMBL" id="OJH42116.1"/>
    </source>
</evidence>
<protein>
    <submittedName>
        <fullName evidence="1">Uncharacterized protein</fullName>
    </submittedName>
</protein>
<name>A0A1L9BIT1_9BACT</name>
<evidence type="ECO:0000313" key="2">
    <source>
        <dbReference type="Proteomes" id="UP000182229"/>
    </source>
</evidence>
<dbReference type="InterPro" id="IPR015943">
    <property type="entry name" value="WD40/YVTN_repeat-like_dom_sf"/>
</dbReference>
<reference evidence="1 2" key="2">
    <citation type="submission" date="2016-12" db="EMBL/GenBank/DDBJ databases">
        <title>Draft Genome Sequence of Cystobacter ferrugineus Strain Cbfe23.</title>
        <authorList>
            <person name="Akbar S."/>
            <person name="Dowd S.E."/>
            <person name="Stevens D.C."/>
        </authorList>
    </citation>
    <scope>NUCLEOTIDE SEQUENCE [LARGE SCALE GENOMIC DNA]</scope>
    <source>
        <strain evidence="1 2">Cbfe23</strain>
    </source>
</reference>
<comment type="caution">
    <text evidence="1">The sequence shown here is derived from an EMBL/GenBank/DDBJ whole genome shotgun (WGS) entry which is preliminary data.</text>
</comment>
<keyword evidence="2" id="KW-1185">Reference proteome</keyword>